<gene>
    <name evidence="3" type="ORF">HLH33_11250</name>
</gene>
<reference evidence="3 4" key="1">
    <citation type="submission" date="2020-04" db="EMBL/GenBank/DDBJ databases">
        <title>Description of novel Gluconacetobacter.</title>
        <authorList>
            <person name="Sombolestani A."/>
        </authorList>
    </citation>
    <scope>NUCLEOTIDE SEQUENCE [LARGE SCALE GENOMIC DNA]</scope>
    <source>
        <strain evidence="3 4">LMG 7603</strain>
    </source>
</reference>
<proteinExistence type="predicted"/>
<dbReference type="PROSITE" id="PS50175">
    <property type="entry name" value="ASP_PROT_RETROV"/>
    <property type="match status" value="1"/>
</dbReference>
<evidence type="ECO:0000313" key="3">
    <source>
        <dbReference type="EMBL" id="MBB2156879.1"/>
    </source>
</evidence>
<dbReference type="InterPro" id="IPR001969">
    <property type="entry name" value="Aspartic_peptidase_AS"/>
</dbReference>
<name>A0A7W4I5Z7_GLUDI</name>
<accession>A0A7W4I5Z7</accession>
<keyword evidence="3" id="KW-0645">Protease</keyword>
<dbReference type="Pfam" id="PF13650">
    <property type="entry name" value="Asp_protease_2"/>
    <property type="match status" value="2"/>
</dbReference>
<dbReference type="PROSITE" id="PS00141">
    <property type="entry name" value="ASP_PROTEASE"/>
    <property type="match status" value="1"/>
</dbReference>
<dbReference type="CDD" id="cd05483">
    <property type="entry name" value="retropepsin_like_bacteria"/>
    <property type="match status" value="2"/>
</dbReference>
<dbReference type="Proteomes" id="UP000550787">
    <property type="component" value="Unassembled WGS sequence"/>
</dbReference>
<feature type="domain" description="Peptidase A2" evidence="2">
    <location>
        <begin position="71"/>
        <end position="110"/>
    </location>
</feature>
<organism evidence="3 4">
    <name type="scientific">Gluconacetobacter diazotrophicus</name>
    <name type="common">Acetobacter diazotrophicus</name>
    <dbReference type="NCBI Taxonomy" id="33996"/>
    <lineage>
        <taxon>Bacteria</taxon>
        <taxon>Pseudomonadati</taxon>
        <taxon>Pseudomonadota</taxon>
        <taxon>Alphaproteobacteria</taxon>
        <taxon>Acetobacterales</taxon>
        <taxon>Acetobacteraceae</taxon>
        <taxon>Gluconacetobacter</taxon>
    </lineage>
</organism>
<keyword evidence="1" id="KW-0378">Hydrolase</keyword>
<dbReference type="InterPro" id="IPR001995">
    <property type="entry name" value="Peptidase_A2_cat"/>
</dbReference>
<dbReference type="GO" id="GO:0006508">
    <property type="term" value="P:proteolysis"/>
    <property type="evidence" value="ECO:0007669"/>
    <property type="project" value="UniProtKB-KW"/>
</dbReference>
<protein>
    <submittedName>
        <fullName evidence="3">Retroviral-like aspartic protease family protein</fullName>
    </submittedName>
</protein>
<dbReference type="SUPFAM" id="SSF50630">
    <property type="entry name" value="Acid proteases"/>
    <property type="match status" value="2"/>
</dbReference>
<evidence type="ECO:0000259" key="2">
    <source>
        <dbReference type="PROSITE" id="PS50175"/>
    </source>
</evidence>
<dbReference type="RefSeq" id="WP_183115966.1">
    <property type="nucleotide sequence ID" value="NZ_JABEQG010000020.1"/>
</dbReference>
<dbReference type="GO" id="GO:0004190">
    <property type="term" value="F:aspartic-type endopeptidase activity"/>
    <property type="evidence" value="ECO:0007669"/>
    <property type="project" value="InterPro"/>
</dbReference>
<evidence type="ECO:0000313" key="4">
    <source>
        <dbReference type="Proteomes" id="UP000550787"/>
    </source>
</evidence>
<dbReference type="InterPro" id="IPR021109">
    <property type="entry name" value="Peptidase_aspartic_dom_sf"/>
</dbReference>
<dbReference type="InterPro" id="IPR034122">
    <property type="entry name" value="Retropepsin-like_bacterial"/>
</dbReference>
<dbReference type="EMBL" id="JABEQG010000020">
    <property type="protein sequence ID" value="MBB2156879.1"/>
    <property type="molecule type" value="Genomic_DNA"/>
</dbReference>
<evidence type="ECO:0000256" key="1">
    <source>
        <dbReference type="ARBA" id="ARBA00022801"/>
    </source>
</evidence>
<sequence>MAPYSPCSSGARPARPSVRHLAPWVALWGTVGLAACAPSDGACHLGTVGDLPVLNDTHQPLVRATINDHPVAFIVDSGAEFSTLSRASADRYGAIAQSGDVFMQGAGGATMGGLAKIDKLGLGSATAQDVIFTVVGERLGGTVRGLPVVGLFGDDFMSQYDVVYDLPDHKINLYRVAGCAEGDLPLWPGRAHRIPIRYTTGRTPRIIVKLHLDGHPIDAILDSGAWRTVISTSDAHAAGVTDAALRHDPTRNSIGIDDNDNRTYLHRFDTLRIGGDFVLNHPQLAVTDTDQTLLGADFFRTHRVWLSRRQDAMYVQALQEGRPAPDAPR</sequence>
<dbReference type="Gene3D" id="2.40.70.10">
    <property type="entry name" value="Acid Proteases"/>
    <property type="match status" value="2"/>
</dbReference>
<dbReference type="AlphaFoldDB" id="A0A7W4I5Z7"/>
<comment type="caution">
    <text evidence="3">The sequence shown here is derived from an EMBL/GenBank/DDBJ whole genome shotgun (WGS) entry which is preliminary data.</text>
</comment>